<gene>
    <name evidence="1" type="ORF">S06H3_27417</name>
</gene>
<organism evidence="1">
    <name type="scientific">marine sediment metagenome</name>
    <dbReference type="NCBI Taxonomy" id="412755"/>
    <lineage>
        <taxon>unclassified sequences</taxon>
        <taxon>metagenomes</taxon>
        <taxon>ecological metagenomes</taxon>
    </lineage>
</organism>
<name>X1NQ87_9ZZZZ</name>
<accession>X1NQ87</accession>
<dbReference type="AlphaFoldDB" id="X1NQ87"/>
<proteinExistence type="predicted"/>
<comment type="caution">
    <text evidence="1">The sequence shown here is derived from an EMBL/GenBank/DDBJ whole genome shotgun (WGS) entry which is preliminary data.</text>
</comment>
<reference evidence="1" key="1">
    <citation type="journal article" date="2014" name="Front. Microbiol.">
        <title>High frequency of phylogenetically diverse reductive dehalogenase-homologous genes in deep subseafloor sedimentary metagenomes.</title>
        <authorList>
            <person name="Kawai M."/>
            <person name="Futagami T."/>
            <person name="Toyoda A."/>
            <person name="Takaki Y."/>
            <person name="Nishi S."/>
            <person name="Hori S."/>
            <person name="Arai W."/>
            <person name="Tsubouchi T."/>
            <person name="Morono Y."/>
            <person name="Uchiyama I."/>
            <person name="Ito T."/>
            <person name="Fujiyama A."/>
            <person name="Inagaki F."/>
            <person name="Takami H."/>
        </authorList>
    </citation>
    <scope>NUCLEOTIDE SEQUENCE</scope>
    <source>
        <strain evidence="1">Expedition CK06-06</strain>
    </source>
</reference>
<dbReference type="EMBL" id="BARV01015903">
    <property type="protein sequence ID" value="GAI20839.1"/>
    <property type="molecule type" value="Genomic_DNA"/>
</dbReference>
<protein>
    <submittedName>
        <fullName evidence="1">Uncharacterized protein</fullName>
    </submittedName>
</protein>
<sequence>MPPDEPEVYRATYQQVQKHQETLFEWLDKLIETDGLFPRDRRKEWYKLIGDSFIGVGVSIPAKITSADLSGLDGNEYARIENAEDLLRFLADVEIKPAEGVMRRLWKKARAGARRMIPFALGVAHARSPERFPYRREIHDPFGGERGG</sequence>
<evidence type="ECO:0000313" key="1">
    <source>
        <dbReference type="EMBL" id="GAI20839.1"/>
    </source>
</evidence>